<dbReference type="AlphaFoldDB" id="A0A0A9GMP4"/>
<proteinExistence type="predicted"/>
<reference evidence="2" key="2">
    <citation type="journal article" date="2015" name="Data Brief">
        <title>Shoot transcriptome of the giant reed, Arundo donax.</title>
        <authorList>
            <person name="Barrero R.A."/>
            <person name="Guerrero F.D."/>
            <person name="Moolhuijzen P."/>
            <person name="Goolsby J.A."/>
            <person name="Tidwell J."/>
            <person name="Bellgard S.E."/>
            <person name="Bellgard M.I."/>
        </authorList>
    </citation>
    <scope>NUCLEOTIDE SEQUENCE</scope>
    <source>
        <tissue evidence="2">Shoot tissue taken approximately 20 cm above the soil surface</tissue>
    </source>
</reference>
<reference evidence="2" key="1">
    <citation type="submission" date="2014-09" db="EMBL/GenBank/DDBJ databases">
        <authorList>
            <person name="Magalhaes I.L.F."/>
            <person name="Oliveira U."/>
            <person name="Santos F.R."/>
            <person name="Vidigal T.H.D.A."/>
            <person name="Brescovit A.D."/>
            <person name="Santos A.J."/>
        </authorList>
    </citation>
    <scope>NUCLEOTIDE SEQUENCE</scope>
    <source>
        <tissue evidence="2">Shoot tissue taken approximately 20 cm above the soil surface</tissue>
    </source>
</reference>
<accession>A0A0A9GMP4</accession>
<organism evidence="2">
    <name type="scientific">Arundo donax</name>
    <name type="common">Giant reed</name>
    <name type="synonym">Donax arundinaceus</name>
    <dbReference type="NCBI Taxonomy" id="35708"/>
    <lineage>
        <taxon>Eukaryota</taxon>
        <taxon>Viridiplantae</taxon>
        <taxon>Streptophyta</taxon>
        <taxon>Embryophyta</taxon>
        <taxon>Tracheophyta</taxon>
        <taxon>Spermatophyta</taxon>
        <taxon>Magnoliopsida</taxon>
        <taxon>Liliopsida</taxon>
        <taxon>Poales</taxon>
        <taxon>Poaceae</taxon>
        <taxon>PACMAD clade</taxon>
        <taxon>Arundinoideae</taxon>
        <taxon>Arundineae</taxon>
        <taxon>Arundo</taxon>
    </lineage>
</organism>
<feature type="compositionally biased region" description="Basic and acidic residues" evidence="1">
    <location>
        <begin position="1"/>
        <end position="21"/>
    </location>
</feature>
<evidence type="ECO:0000256" key="1">
    <source>
        <dbReference type="SAM" id="MobiDB-lite"/>
    </source>
</evidence>
<evidence type="ECO:0000313" key="2">
    <source>
        <dbReference type="EMBL" id="JAE23826.1"/>
    </source>
</evidence>
<protein>
    <submittedName>
        <fullName evidence="2">Uncharacterized protein</fullName>
    </submittedName>
</protein>
<sequence>MTNSSRTEDEKAKEEAGHRQQQDGVVLQTGMIVFFFSLVF</sequence>
<feature type="region of interest" description="Disordered" evidence="1">
    <location>
        <begin position="1"/>
        <end position="22"/>
    </location>
</feature>
<name>A0A0A9GMP4_ARUDO</name>
<dbReference type="EMBL" id="GBRH01174070">
    <property type="protein sequence ID" value="JAE23826.1"/>
    <property type="molecule type" value="Transcribed_RNA"/>
</dbReference>